<reference evidence="11" key="1">
    <citation type="submission" date="2016-07" db="EMBL/GenBank/DDBJ databases">
        <authorList>
            <person name="Kauffman K."/>
            <person name="Arevalo P."/>
            <person name="Polz M.F."/>
        </authorList>
    </citation>
    <scope>NUCLEOTIDE SEQUENCE</scope>
    <source>
        <strain evidence="11">10N.222.46.E12</strain>
    </source>
</reference>
<evidence type="ECO:0000256" key="9">
    <source>
        <dbReference type="ARBA" id="ARBA00048090"/>
    </source>
</evidence>
<protein>
    <recommendedName>
        <fullName evidence="3 10">Gluconokinase</fullName>
        <ecNumber evidence="3 10">2.7.1.12</ecNumber>
    </recommendedName>
</protein>
<name>A0A7Z1MG88_9VIBR</name>
<dbReference type="PANTHER" id="PTHR43442">
    <property type="entry name" value="GLUCONOKINASE-RELATED"/>
    <property type="match status" value="1"/>
</dbReference>
<dbReference type="Pfam" id="PF01202">
    <property type="entry name" value="SKI"/>
    <property type="match status" value="1"/>
</dbReference>
<dbReference type="GO" id="GO:0046316">
    <property type="term" value="F:gluconokinase activity"/>
    <property type="evidence" value="ECO:0007669"/>
    <property type="project" value="UniProtKB-EC"/>
</dbReference>
<dbReference type="RefSeq" id="WP_154724079.1">
    <property type="nucleotide sequence ID" value="NZ_CP170592.1"/>
</dbReference>
<keyword evidence="8" id="KW-0311">Gluconate utilization</keyword>
<dbReference type="PANTHER" id="PTHR43442:SF3">
    <property type="entry name" value="GLUCONOKINASE-RELATED"/>
    <property type="match status" value="1"/>
</dbReference>
<dbReference type="EC" id="2.7.1.12" evidence="3 10"/>
<evidence type="ECO:0000256" key="3">
    <source>
        <dbReference type="ARBA" id="ARBA00012054"/>
    </source>
</evidence>
<sequence length="175" mass="19627">MSGFSIVVMGVSSSGKSTIGEYLANRLNTKFIDGDDLHPKENVLKMASGQPLTDHDRAPWLKRVNDAIFSVEIKEEKMVLVCSALKKQYRDQIRHGNTNVTFIFLDGSKELIKKRIALREGHYMKPKMVDSQFAVLEKPVGEHDVITVSIDQSIPKLLDTCVTSLINRGVILNEQ</sequence>
<evidence type="ECO:0000256" key="10">
    <source>
        <dbReference type="RuleBase" id="RU363066"/>
    </source>
</evidence>
<dbReference type="CDD" id="cd02021">
    <property type="entry name" value="GntK"/>
    <property type="match status" value="1"/>
</dbReference>
<dbReference type="GO" id="GO:0005524">
    <property type="term" value="F:ATP binding"/>
    <property type="evidence" value="ECO:0007669"/>
    <property type="project" value="UniProtKB-KW"/>
</dbReference>
<evidence type="ECO:0000256" key="1">
    <source>
        <dbReference type="ARBA" id="ARBA00004761"/>
    </source>
</evidence>
<evidence type="ECO:0000256" key="8">
    <source>
        <dbReference type="ARBA" id="ARBA00023064"/>
    </source>
</evidence>
<dbReference type="EMBL" id="MDBS01000065">
    <property type="protein sequence ID" value="PMP24611.1"/>
    <property type="molecule type" value="Genomic_DNA"/>
</dbReference>
<accession>A0A7Z1MG88</accession>
<keyword evidence="5 10" id="KW-0547">Nucleotide-binding</keyword>
<evidence type="ECO:0000256" key="7">
    <source>
        <dbReference type="ARBA" id="ARBA00022840"/>
    </source>
</evidence>
<evidence type="ECO:0000256" key="5">
    <source>
        <dbReference type="ARBA" id="ARBA00022741"/>
    </source>
</evidence>
<evidence type="ECO:0000256" key="6">
    <source>
        <dbReference type="ARBA" id="ARBA00022777"/>
    </source>
</evidence>
<dbReference type="InterPro" id="IPR006001">
    <property type="entry name" value="Therm_gnt_kin"/>
</dbReference>
<evidence type="ECO:0000256" key="2">
    <source>
        <dbReference type="ARBA" id="ARBA00008420"/>
    </source>
</evidence>
<keyword evidence="6 10" id="KW-0418">Kinase</keyword>
<keyword evidence="4 10" id="KW-0808">Transferase</keyword>
<evidence type="ECO:0000313" key="11">
    <source>
        <dbReference type="EMBL" id="PMP24611.1"/>
    </source>
</evidence>
<proteinExistence type="inferred from homology"/>
<comment type="caution">
    <text evidence="11">The sequence shown here is derived from an EMBL/GenBank/DDBJ whole genome shotgun (WGS) entry which is preliminary data.</text>
</comment>
<dbReference type="GO" id="GO:0005737">
    <property type="term" value="C:cytoplasm"/>
    <property type="evidence" value="ECO:0007669"/>
    <property type="project" value="TreeGrafter"/>
</dbReference>
<comment type="similarity">
    <text evidence="2 10">Belongs to the gluconokinase GntK/GntV family.</text>
</comment>
<gene>
    <name evidence="11" type="primary">idnK</name>
    <name evidence="11" type="ORF">BCS90_25095</name>
</gene>
<comment type="catalytic activity">
    <reaction evidence="9 10">
        <text>D-gluconate + ATP = 6-phospho-D-gluconate + ADP + H(+)</text>
        <dbReference type="Rhea" id="RHEA:19433"/>
        <dbReference type="ChEBI" id="CHEBI:15378"/>
        <dbReference type="ChEBI" id="CHEBI:18391"/>
        <dbReference type="ChEBI" id="CHEBI:30616"/>
        <dbReference type="ChEBI" id="CHEBI:58759"/>
        <dbReference type="ChEBI" id="CHEBI:456216"/>
        <dbReference type="EC" id="2.7.1.12"/>
    </reaction>
</comment>
<reference evidence="11" key="2">
    <citation type="journal article" date="2018" name="Nature">
        <title>A major lineage of non-tailed dsDNA viruses as unrecognized killers of marine bacteria.</title>
        <authorList>
            <person name="Kauffman K.M."/>
            <person name="Hussain F.A."/>
            <person name="Yang J."/>
            <person name="Arevalo P."/>
            <person name="Brown J.M."/>
            <person name="Chang W.K."/>
            <person name="VanInsberghe D."/>
            <person name="Elsherbini J."/>
            <person name="Sharma R.S."/>
            <person name="Cutler M.B."/>
            <person name="Kelly L."/>
            <person name="Polz M.F."/>
        </authorList>
    </citation>
    <scope>NUCLEOTIDE SEQUENCE</scope>
    <source>
        <strain evidence="11">10N.222.46.E12</strain>
    </source>
</reference>
<dbReference type="SUPFAM" id="SSF52540">
    <property type="entry name" value="P-loop containing nucleoside triphosphate hydrolases"/>
    <property type="match status" value="1"/>
</dbReference>
<dbReference type="InterPro" id="IPR031322">
    <property type="entry name" value="Shikimate/glucono_kinase"/>
</dbReference>
<dbReference type="Gene3D" id="3.40.50.300">
    <property type="entry name" value="P-loop containing nucleotide triphosphate hydrolases"/>
    <property type="match status" value="1"/>
</dbReference>
<evidence type="ECO:0000256" key="4">
    <source>
        <dbReference type="ARBA" id="ARBA00022679"/>
    </source>
</evidence>
<comment type="pathway">
    <text evidence="1">Carbohydrate acid metabolism.</text>
</comment>
<keyword evidence="7 10" id="KW-0067">ATP-binding</keyword>
<dbReference type="NCBIfam" id="TIGR01313">
    <property type="entry name" value="therm_gnt_kin"/>
    <property type="match status" value="1"/>
</dbReference>
<organism evidence="11">
    <name type="scientific">Vibrio cyclitrophicus</name>
    <dbReference type="NCBI Taxonomy" id="47951"/>
    <lineage>
        <taxon>Bacteria</taxon>
        <taxon>Pseudomonadati</taxon>
        <taxon>Pseudomonadota</taxon>
        <taxon>Gammaproteobacteria</taxon>
        <taxon>Vibrionales</taxon>
        <taxon>Vibrionaceae</taxon>
        <taxon>Vibrio</taxon>
    </lineage>
</organism>
<dbReference type="AlphaFoldDB" id="A0A7Z1MG88"/>
<dbReference type="InterPro" id="IPR027417">
    <property type="entry name" value="P-loop_NTPase"/>
</dbReference>
<dbReference type="FunFam" id="3.40.50.300:FF:000522">
    <property type="entry name" value="Gluconokinase"/>
    <property type="match status" value="1"/>
</dbReference>
<dbReference type="GO" id="GO:0019521">
    <property type="term" value="P:D-gluconate metabolic process"/>
    <property type="evidence" value="ECO:0007669"/>
    <property type="project" value="UniProtKB-KW"/>
</dbReference>